<keyword evidence="4" id="KW-0175">Coiled coil</keyword>
<dbReference type="PROSITE" id="PS51021">
    <property type="entry name" value="BAR"/>
    <property type="match status" value="1"/>
</dbReference>
<dbReference type="AlphaFoldDB" id="F6V899"/>
<evidence type="ECO:0000259" key="6">
    <source>
        <dbReference type="PROSITE" id="PS51021"/>
    </source>
</evidence>
<dbReference type="InterPro" id="IPR004148">
    <property type="entry name" value="BAR_dom"/>
</dbReference>
<accession>F6V899</accession>
<evidence type="ECO:0000256" key="1">
    <source>
        <dbReference type="ARBA" id="ARBA00006697"/>
    </source>
</evidence>
<reference evidence="7" key="2">
    <citation type="journal article" date="2008" name="Genome Biol.">
        <title>Improved genome assembly and evidence-based global gene model set for the chordate Ciona intestinalis: new insight into intron and operon populations.</title>
        <authorList>
            <person name="Satou Y."/>
            <person name="Mineta K."/>
            <person name="Ogasawara M."/>
            <person name="Sasakura Y."/>
            <person name="Shoguchi E."/>
            <person name="Ueno K."/>
            <person name="Yamada L."/>
            <person name="Matsumoto J."/>
            <person name="Wasserscheid J."/>
            <person name="Dewar K."/>
            <person name="Wiley G.B."/>
            <person name="Macmil S.L."/>
            <person name="Roe B.A."/>
            <person name="Zeller R.W."/>
            <person name="Hastings K.E."/>
            <person name="Lemaire P."/>
            <person name="Lindquist E."/>
            <person name="Endo T."/>
            <person name="Hotta K."/>
            <person name="Inaba K."/>
        </authorList>
    </citation>
    <scope>NUCLEOTIDE SEQUENCE [LARGE SCALE GENOMIC DNA]</scope>
    <source>
        <strain evidence="7">wild type</strain>
    </source>
</reference>
<name>F6V899_CIOIN</name>
<reference evidence="7" key="3">
    <citation type="submission" date="2025-08" db="UniProtKB">
        <authorList>
            <consortium name="Ensembl"/>
        </authorList>
    </citation>
    <scope>IDENTIFICATION</scope>
</reference>
<dbReference type="Pfam" id="PF03114">
    <property type="entry name" value="BAR"/>
    <property type="match status" value="1"/>
</dbReference>
<evidence type="ECO:0000256" key="3">
    <source>
        <dbReference type="PROSITE-ProRule" id="PRU00192"/>
    </source>
</evidence>
<dbReference type="GO" id="GO:0061024">
    <property type="term" value="P:membrane organization"/>
    <property type="evidence" value="ECO:0000318"/>
    <property type="project" value="GO_Central"/>
</dbReference>
<dbReference type="OMA" id="ETTYYAQ"/>
<dbReference type="InParanoid" id="F6V899"/>
<dbReference type="PROSITE" id="PS50002">
    <property type="entry name" value="SH3"/>
    <property type="match status" value="1"/>
</dbReference>
<evidence type="ECO:0000259" key="5">
    <source>
        <dbReference type="PROSITE" id="PS50002"/>
    </source>
</evidence>
<dbReference type="CDD" id="cd11802">
    <property type="entry name" value="SH3_Endophilin_B"/>
    <property type="match status" value="1"/>
</dbReference>
<dbReference type="FunCoup" id="F6V899">
    <property type="interactions" value="323"/>
</dbReference>
<dbReference type="Gene3D" id="1.20.1270.60">
    <property type="entry name" value="Arfaptin homology (AH) domain/BAR domain"/>
    <property type="match status" value="1"/>
</dbReference>
<dbReference type="SUPFAM" id="SSF103657">
    <property type="entry name" value="BAR/IMD domain-like"/>
    <property type="match status" value="1"/>
</dbReference>
<dbReference type="Ensembl" id="ENSCINT00000010846.3">
    <property type="protein sequence ID" value="ENSCINP00000010846.3"/>
    <property type="gene ID" value="ENSCING00000005270.3"/>
</dbReference>
<evidence type="ECO:0000256" key="2">
    <source>
        <dbReference type="ARBA" id="ARBA00022443"/>
    </source>
</evidence>
<evidence type="ECO:0000313" key="8">
    <source>
        <dbReference type="Proteomes" id="UP000008144"/>
    </source>
</evidence>
<sequence>TIMEFRVPKLTLPDMRQFTSDATTMFTRAKQFTEEKLGNAEKTEYDANFENLQMRYDKTKHWTEKLKSQTEASLQPNPNTRMEDFVYLKLDRKPPDRVNNTEQLGLTMIEAGNDFGPGTAYGGALVKCGEAQMKLGQAQQTFIQTTLQNFLQPLSNFLEGDCKTIQKERKTLEKKRLDLDASKAKVRRAKTLEARQVSESELRITQTDFDRQQEITRLLLEGVSSTQAHHSRSLNEFVDAQTEYYAKCYQCMKDLQAQLSLWFLTQISNQYPRTCEPSPSLGLYNRSNSTKSTVQVGNITGAHNNEYTPLSASKQARVLYDYDATDSTELSLLADEIIYVHTAPGLSKDWMMGQRGTTKGKVPASYISLLD</sequence>
<dbReference type="SMART" id="SM00721">
    <property type="entry name" value="BAR"/>
    <property type="match status" value="1"/>
</dbReference>
<dbReference type="Proteomes" id="UP000008144">
    <property type="component" value="Chromosome 1"/>
</dbReference>
<comment type="similarity">
    <text evidence="1">Belongs to the endophilin family.</text>
</comment>
<dbReference type="CDD" id="cd07594">
    <property type="entry name" value="BAR_Endophilin_B"/>
    <property type="match status" value="1"/>
</dbReference>
<organism evidence="7 8">
    <name type="scientific">Ciona intestinalis</name>
    <name type="common">Transparent sea squirt</name>
    <name type="synonym">Ascidia intestinalis</name>
    <dbReference type="NCBI Taxonomy" id="7719"/>
    <lineage>
        <taxon>Eukaryota</taxon>
        <taxon>Metazoa</taxon>
        <taxon>Chordata</taxon>
        <taxon>Tunicata</taxon>
        <taxon>Ascidiacea</taxon>
        <taxon>Phlebobranchia</taxon>
        <taxon>Cionidae</taxon>
        <taxon>Ciona</taxon>
    </lineage>
</organism>
<feature type="domain" description="SH3" evidence="5">
    <location>
        <begin position="311"/>
        <end position="371"/>
    </location>
</feature>
<dbReference type="GO" id="GO:0005737">
    <property type="term" value="C:cytoplasm"/>
    <property type="evidence" value="ECO:0007669"/>
    <property type="project" value="InterPro"/>
</dbReference>
<dbReference type="Pfam" id="PF14604">
    <property type="entry name" value="SH3_9"/>
    <property type="match status" value="1"/>
</dbReference>
<reference evidence="8" key="1">
    <citation type="journal article" date="2002" name="Science">
        <title>The draft genome of Ciona intestinalis: insights into chordate and vertebrate origins.</title>
        <authorList>
            <person name="Dehal P."/>
            <person name="Satou Y."/>
            <person name="Campbell R.K."/>
            <person name="Chapman J."/>
            <person name="Degnan B."/>
            <person name="De Tomaso A."/>
            <person name="Davidson B."/>
            <person name="Di Gregorio A."/>
            <person name="Gelpke M."/>
            <person name="Goodstein D.M."/>
            <person name="Harafuji N."/>
            <person name="Hastings K.E."/>
            <person name="Ho I."/>
            <person name="Hotta K."/>
            <person name="Huang W."/>
            <person name="Kawashima T."/>
            <person name="Lemaire P."/>
            <person name="Martinez D."/>
            <person name="Meinertzhagen I.A."/>
            <person name="Necula S."/>
            <person name="Nonaka M."/>
            <person name="Putnam N."/>
            <person name="Rash S."/>
            <person name="Saiga H."/>
            <person name="Satake M."/>
            <person name="Terry A."/>
            <person name="Yamada L."/>
            <person name="Wang H.G."/>
            <person name="Awazu S."/>
            <person name="Azumi K."/>
            <person name="Boore J."/>
            <person name="Branno M."/>
            <person name="Chin-Bow S."/>
            <person name="DeSantis R."/>
            <person name="Doyle S."/>
            <person name="Francino P."/>
            <person name="Keys D.N."/>
            <person name="Haga S."/>
            <person name="Hayashi H."/>
            <person name="Hino K."/>
            <person name="Imai K.S."/>
            <person name="Inaba K."/>
            <person name="Kano S."/>
            <person name="Kobayashi K."/>
            <person name="Kobayashi M."/>
            <person name="Lee B.I."/>
            <person name="Makabe K.W."/>
            <person name="Manohar C."/>
            <person name="Matassi G."/>
            <person name="Medina M."/>
            <person name="Mochizuki Y."/>
            <person name="Mount S."/>
            <person name="Morishita T."/>
            <person name="Miura S."/>
            <person name="Nakayama A."/>
            <person name="Nishizaka S."/>
            <person name="Nomoto H."/>
            <person name="Ohta F."/>
            <person name="Oishi K."/>
            <person name="Rigoutsos I."/>
            <person name="Sano M."/>
            <person name="Sasaki A."/>
            <person name="Sasakura Y."/>
            <person name="Shoguchi E."/>
            <person name="Shin-i T."/>
            <person name="Spagnuolo A."/>
            <person name="Stainier D."/>
            <person name="Suzuki M.M."/>
            <person name="Tassy O."/>
            <person name="Takatori N."/>
            <person name="Tokuoka M."/>
            <person name="Yagi K."/>
            <person name="Yoshizaki F."/>
            <person name="Wada S."/>
            <person name="Zhang C."/>
            <person name="Hyatt P.D."/>
            <person name="Larimer F."/>
            <person name="Detter C."/>
            <person name="Doggett N."/>
            <person name="Glavina T."/>
            <person name="Hawkins T."/>
            <person name="Richardson P."/>
            <person name="Lucas S."/>
            <person name="Kohara Y."/>
            <person name="Levine M."/>
            <person name="Satoh N."/>
            <person name="Rokhsar D.S."/>
        </authorList>
    </citation>
    <scope>NUCLEOTIDE SEQUENCE [LARGE SCALE GENOMIC DNA]</scope>
</reference>
<keyword evidence="8" id="KW-1185">Reference proteome</keyword>
<evidence type="ECO:0000256" key="4">
    <source>
        <dbReference type="SAM" id="Coils"/>
    </source>
</evidence>
<dbReference type="InterPro" id="IPR050384">
    <property type="entry name" value="Endophilin_SH3RF"/>
</dbReference>
<dbReference type="InterPro" id="IPR036028">
    <property type="entry name" value="SH3-like_dom_sf"/>
</dbReference>
<dbReference type="EMBL" id="EAAA01000231">
    <property type="status" value="NOT_ANNOTATED_CDS"/>
    <property type="molecule type" value="Genomic_DNA"/>
</dbReference>
<keyword evidence="2 3" id="KW-0728">SH3 domain</keyword>
<dbReference type="SUPFAM" id="SSF50044">
    <property type="entry name" value="SH3-domain"/>
    <property type="match status" value="1"/>
</dbReference>
<dbReference type="SMART" id="SM00326">
    <property type="entry name" value="SH3"/>
    <property type="match status" value="1"/>
</dbReference>
<dbReference type="InterPro" id="IPR001452">
    <property type="entry name" value="SH3_domain"/>
</dbReference>
<proteinExistence type="inferred from homology"/>
<dbReference type="Gene3D" id="2.30.30.40">
    <property type="entry name" value="SH3 Domains"/>
    <property type="match status" value="1"/>
</dbReference>
<dbReference type="PANTHER" id="PTHR14167">
    <property type="entry name" value="SH3 DOMAIN-CONTAINING"/>
    <property type="match status" value="1"/>
</dbReference>
<dbReference type="InterPro" id="IPR027267">
    <property type="entry name" value="AH/BAR_dom_sf"/>
</dbReference>
<dbReference type="STRING" id="7719.ENSCINP00000010846"/>
<feature type="domain" description="BAR" evidence="6">
    <location>
        <begin position="34"/>
        <end position="268"/>
    </location>
</feature>
<reference evidence="7" key="4">
    <citation type="submission" date="2025-09" db="UniProtKB">
        <authorList>
            <consortium name="Ensembl"/>
        </authorList>
    </citation>
    <scope>IDENTIFICATION</scope>
</reference>
<dbReference type="GO" id="GO:0016020">
    <property type="term" value="C:membrane"/>
    <property type="evidence" value="ECO:0000318"/>
    <property type="project" value="GO_Central"/>
</dbReference>
<feature type="coiled-coil region" evidence="4">
    <location>
        <begin position="155"/>
        <end position="185"/>
    </location>
</feature>
<dbReference type="PANTHER" id="PTHR14167:SF76">
    <property type="entry name" value="ENDOPHILIN B, ISOFORM A"/>
    <property type="match status" value="1"/>
</dbReference>
<evidence type="ECO:0000313" key="7">
    <source>
        <dbReference type="Ensembl" id="ENSCINP00000010846.3"/>
    </source>
</evidence>
<protein>
    <submittedName>
        <fullName evidence="7">Uncharacterized protein</fullName>
    </submittedName>
</protein>
<dbReference type="GeneTree" id="ENSGT00940000168444"/>